<feature type="compositionally biased region" description="Polar residues" evidence="2">
    <location>
        <begin position="164"/>
        <end position="175"/>
    </location>
</feature>
<dbReference type="InterPro" id="IPR001878">
    <property type="entry name" value="Znf_CCHC"/>
</dbReference>
<dbReference type="SMART" id="SM00343">
    <property type="entry name" value="ZnF_C2HC"/>
    <property type="match status" value="2"/>
</dbReference>
<proteinExistence type="predicted"/>
<dbReference type="GO" id="GO:0003676">
    <property type="term" value="F:nucleic acid binding"/>
    <property type="evidence" value="ECO:0007669"/>
    <property type="project" value="InterPro"/>
</dbReference>
<sequence>MGAKEREAGEQVINQRPVSIEQAIDKLKWAIHTHGLMYGRPKLVRKVECEGKVEVAELKVASQNRLVERVVKLEEKMDLLMGKLDQLLARPTRSQSPSQARRQCFNCNEAGHFKRDCPKLRSRQPFPTRGDHCYRCNELGNMVRDCPKQVIDKFDGTPREGRKVSSSNLNGKGSV</sequence>
<dbReference type="AlphaFoldDB" id="A0A9D3YU90"/>
<keyword evidence="5" id="KW-1185">Reference proteome</keyword>
<keyword evidence="1" id="KW-0863">Zinc-finger</keyword>
<keyword evidence="1" id="KW-0862">Zinc</keyword>
<accession>A0A9D3YU90</accession>
<feature type="domain" description="CCHC-type" evidence="3">
    <location>
        <begin position="133"/>
        <end position="148"/>
    </location>
</feature>
<feature type="region of interest" description="Disordered" evidence="2">
    <location>
        <begin position="154"/>
        <end position="175"/>
    </location>
</feature>
<feature type="compositionally biased region" description="Basic and acidic residues" evidence="2">
    <location>
        <begin position="154"/>
        <end position="163"/>
    </location>
</feature>
<dbReference type="EMBL" id="JAIWYP010000014">
    <property type="protein sequence ID" value="KAH3707438.1"/>
    <property type="molecule type" value="Genomic_DNA"/>
</dbReference>
<evidence type="ECO:0000313" key="5">
    <source>
        <dbReference type="Proteomes" id="UP000828390"/>
    </source>
</evidence>
<feature type="domain" description="CCHC-type" evidence="3">
    <location>
        <begin position="104"/>
        <end position="119"/>
    </location>
</feature>
<dbReference type="SUPFAM" id="SSF57756">
    <property type="entry name" value="Retrovirus zinc finger-like domains"/>
    <property type="match status" value="1"/>
</dbReference>
<name>A0A9D3YU90_DREPO</name>
<reference evidence="4" key="1">
    <citation type="journal article" date="2019" name="bioRxiv">
        <title>The Genome of the Zebra Mussel, Dreissena polymorpha: A Resource for Invasive Species Research.</title>
        <authorList>
            <person name="McCartney M.A."/>
            <person name="Auch B."/>
            <person name="Kono T."/>
            <person name="Mallez S."/>
            <person name="Zhang Y."/>
            <person name="Obille A."/>
            <person name="Becker A."/>
            <person name="Abrahante J.E."/>
            <person name="Garbe J."/>
            <person name="Badalamenti J.P."/>
            <person name="Herman A."/>
            <person name="Mangelson H."/>
            <person name="Liachko I."/>
            <person name="Sullivan S."/>
            <person name="Sone E.D."/>
            <person name="Koren S."/>
            <person name="Silverstein K.A.T."/>
            <person name="Beckman K.B."/>
            <person name="Gohl D.M."/>
        </authorList>
    </citation>
    <scope>NUCLEOTIDE SEQUENCE</scope>
    <source>
        <strain evidence="4">Duluth1</strain>
        <tissue evidence="4">Whole animal</tissue>
    </source>
</reference>
<dbReference type="GO" id="GO:0008270">
    <property type="term" value="F:zinc ion binding"/>
    <property type="evidence" value="ECO:0007669"/>
    <property type="project" value="UniProtKB-KW"/>
</dbReference>
<reference evidence="4" key="2">
    <citation type="submission" date="2020-11" db="EMBL/GenBank/DDBJ databases">
        <authorList>
            <person name="McCartney M.A."/>
            <person name="Auch B."/>
            <person name="Kono T."/>
            <person name="Mallez S."/>
            <person name="Becker A."/>
            <person name="Gohl D.M."/>
            <person name="Silverstein K.A.T."/>
            <person name="Koren S."/>
            <person name="Bechman K.B."/>
            <person name="Herman A."/>
            <person name="Abrahante J.E."/>
            <person name="Garbe J."/>
        </authorList>
    </citation>
    <scope>NUCLEOTIDE SEQUENCE</scope>
    <source>
        <strain evidence="4">Duluth1</strain>
        <tissue evidence="4">Whole animal</tissue>
    </source>
</reference>
<keyword evidence="1" id="KW-0479">Metal-binding</keyword>
<dbReference type="InterPro" id="IPR036875">
    <property type="entry name" value="Znf_CCHC_sf"/>
</dbReference>
<dbReference type="PROSITE" id="PS50158">
    <property type="entry name" value="ZF_CCHC"/>
    <property type="match status" value="2"/>
</dbReference>
<evidence type="ECO:0000259" key="3">
    <source>
        <dbReference type="PROSITE" id="PS50158"/>
    </source>
</evidence>
<comment type="caution">
    <text evidence="4">The sequence shown here is derived from an EMBL/GenBank/DDBJ whole genome shotgun (WGS) entry which is preliminary data.</text>
</comment>
<evidence type="ECO:0000256" key="1">
    <source>
        <dbReference type="PROSITE-ProRule" id="PRU00047"/>
    </source>
</evidence>
<dbReference type="Pfam" id="PF00098">
    <property type="entry name" value="zf-CCHC"/>
    <property type="match status" value="1"/>
</dbReference>
<evidence type="ECO:0000313" key="4">
    <source>
        <dbReference type="EMBL" id="KAH3707438.1"/>
    </source>
</evidence>
<organism evidence="4 5">
    <name type="scientific">Dreissena polymorpha</name>
    <name type="common">Zebra mussel</name>
    <name type="synonym">Mytilus polymorpha</name>
    <dbReference type="NCBI Taxonomy" id="45954"/>
    <lineage>
        <taxon>Eukaryota</taxon>
        <taxon>Metazoa</taxon>
        <taxon>Spiralia</taxon>
        <taxon>Lophotrochozoa</taxon>
        <taxon>Mollusca</taxon>
        <taxon>Bivalvia</taxon>
        <taxon>Autobranchia</taxon>
        <taxon>Heteroconchia</taxon>
        <taxon>Euheterodonta</taxon>
        <taxon>Imparidentia</taxon>
        <taxon>Neoheterodontei</taxon>
        <taxon>Myida</taxon>
        <taxon>Dreissenoidea</taxon>
        <taxon>Dreissenidae</taxon>
        <taxon>Dreissena</taxon>
    </lineage>
</organism>
<dbReference type="Gene3D" id="4.10.60.10">
    <property type="entry name" value="Zinc finger, CCHC-type"/>
    <property type="match status" value="1"/>
</dbReference>
<evidence type="ECO:0000256" key="2">
    <source>
        <dbReference type="SAM" id="MobiDB-lite"/>
    </source>
</evidence>
<dbReference type="Proteomes" id="UP000828390">
    <property type="component" value="Unassembled WGS sequence"/>
</dbReference>
<protein>
    <recommendedName>
        <fullName evidence="3">CCHC-type domain-containing protein</fullName>
    </recommendedName>
</protein>
<gene>
    <name evidence="4" type="ORF">DPMN_066844</name>
</gene>